<dbReference type="OrthoDB" id="6084097at2759"/>
<feature type="compositionally biased region" description="Basic and acidic residues" evidence="6">
    <location>
        <begin position="100"/>
        <end position="126"/>
    </location>
</feature>
<dbReference type="STRING" id="6526.A0A2C9KXA2"/>
<dbReference type="KEGG" id="bgt:106077023"/>
<evidence type="ECO:0000256" key="5">
    <source>
        <dbReference type="ARBA" id="ARBA00023180"/>
    </source>
</evidence>
<dbReference type="Gene3D" id="2.170.140.10">
    <property type="entry name" value="Chitin binding domain"/>
    <property type="match status" value="1"/>
</dbReference>
<dbReference type="GO" id="GO:0008061">
    <property type="term" value="F:chitin binding"/>
    <property type="evidence" value="ECO:0007669"/>
    <property type="project" value="UniProtKB-KW"/>
</dbReference>
<evidence type="ECO:0000256" key="2">
    <source>
        <dbReference type="ARBA" id="ARBA00022729"/>
    </source>
</evidence>
<dbReference type="Proteomes" id="UP000076420">
    <property type="component" value="Unassembled WGS sequence"/>
</dbReference>
<dbReference type="EnsemblMetazoa" id="BGLB024615-RA">
    <property type="protein sequence ID" value="BGLB024615-PA"/>
    <property type="gene ID" value="BGLB024615"/>
</dbReference>
<evidence type="ECO:0000256" key="4">
    <source>
        <dbReference type="ARBA" id="ARBA00023157"/>
    </source>
</evidence>
<dbReference type="VEuPathDB" id="VectorBase:BGLB024615"/>
<proteinExistence type="predicted"/>
<evidence type="ECO:0000256" key="6">
    <source>
        <dbReference type="SAM" id="MobiDB-lite"/>
    </source>
</evidence>
<accession>A0A2C9KXA2</accession>
<keyword evidence="1" id="KW-0147">Chitin-binding</keyword>
<dbReference type="PANTHER" id="PTHR23301">
    <property type="entry name" value="CHITIN BINDING PERITROPHIN-A"/>
    <property type="match status" value="1"/>
</dbReference>
<sequence>FFVSPATFKCPSLFNFYPDVHDCSKFYRCIWGKGAAFNCPSGTLWSQDLLTCNHAKEVQCDKPSVSEEMKDFEAPDFSVDIKKSKGSHSSDDDGEDSNDEDNKADSSWSDSKEDPHKNHKHTKEDSYYTNYDTDYGESGGYEYKAKKDNSKPTHQKMTNGQYKTAPESQEYHHVISHIPQPQHFVHHFQPTPYVLPAPQEYKSS</sequence>
<dbReference type="PANTHER" id="PTHR23301:SF0">
    <property type="entry name" value="CHITIN-BINDING TYPE-2 DOMAIN-CONTAINING PROTEIN-RELATED"/>
    <property type="match status" value="1"/>
</dbReference>
<dbReference type="InterPro" id="IPR002557">
    <property type="entry name" value="Chitin-bd_dom"/>
</dbReference>
<dbReference type="GO" id="GO:0005576">
    <property type="term" value="C:extracellular region"/>
    <property type="evidence" value="ECO:0007669"/>
    <property type="project" value="InterPro"/>
</dbReference>
<evidence type="ECO:0000313" key="8">
    <source>
        <dbReference type="EnsemblMetazoa" id="BGLB024615-PA"/>
    </source>
</evidence>
<dbReference type="SUPFAM" id="SSF57625">
    <property type="entry name" value="Invertebrate chitin-binding proteins"/>
    <property type="match status" value="1"/>
</dbReference>
<evidence type="ECO:0000313" key="9">
    <source>
        <dbReference type="Proteomes" id="UP000076420"/>
    </source>
</evidence>
<evidence type="ECO:0000256" key="3">
    <source>
        <dbReference type="ARBA" id="ARBA00022737"/>
    </source>
</evidence>
<dbReference type="Pfam" id="PF01607">
    <property type="entry name" value="CBM_14"/>
    <property type="match status" value="1"/>
</dbReference>
<dbReference type="VEuPathDB" id="VectorBase:BGLAX_041307"/>
<dbReference type="AlphaFoldDB" id="A0A2C9KXA2"/>
<keyword evidence="2" id="KW-0732">Signal</keyword>
<dbReference type="SMART" id="SM00494">
    <property type="entry name" value="ChtBD2"/>
    <property type="match status" value="1"/>
</dbReference>
<dbReference type="InterPro" id="IPR036508">
    <property type="entry name" value="Chitin-bd_dom_sf"/>
</dbReference>
<organism evidence="8 9">
    <name type="scientific">Biomphalaria glabrata</name>
    <name type="common">Bloodfluke planorb</name>
    <name type="synonym">Freshwater snail</name>
    <dbReference type="NCBI Taxonomy" id="6526"/>
    <lineage>
        <taxon>Eukaryota</taxon>
        <taxon>Metazoa</taxon>
        <taxon>Spiralia</taxon>
        <taxon>Lophotrochozoa</taxon>
        <taxon>Mollusca</taxon>
        <taxon>Gastropoda</taxon>
        <taxon>Heterobranchia</taxon>
        <taxon>Euthyneura</taxon>
        <taxon>Panpulmonata</taxon>
        <taxon>Hygrophila</taxon>
        <taxon>Lymnaeoidea</taxon>
        <taxon>Planorbidae</taxon>
        <taxon>Biomphalaria</taxon>
    </lineage>
</organism>
<name>A0A2C9KXA2_BIOGL</name>
<dbReference type="InterPro" id="IPR051940">
    <property type="entry name" value="Chitin_bind-dev_reg"/>
</dbReference>
<keyword evidence="5" id="KW-0325">Glycoprotein</keyword>
<dbReference type="PROSITE" id="PS50940">
    <property type="entry name" value="CHIT_BIND_II"/>
    <property type="match status" value="1"/>
</dbReference>
<feature type="domain" description="Chitin-binding type-2" evidence="7">
    <location>
        <begin position="7"/>
        <end position="62"/>
    </location>
</feature>
<keyword evidence="3" id="KW-0677">Repeat</keyword>
<feature type="region of interest" description="Disordered" evidence="6">
    <location>
        <begin position="71"/>
        <end position="167"/>
    </location>
</feature>
<feature type="compositionally biased region" description="Basic and acidic residues" evidence="6">
    <location>
        <begin position="71"/>
        <end position="91"/>
    </location>
</feature>
<reference evidence="8" key="1">
    <citation type="submission" date="2020-05" db="UniProtKB">
        <authorList>
            <consortium name="EnsemblMetazoa"/>
        </authorList>
    </citation>
    <scope>IDENTIFICATION</scope>
    <source>
        <strain evidence="8">BB02</strain>
    </source>
</reference>
<gene>
    <name evidence="8" type="primary">106077023</name>
</gene>
<evidence type="ECO:0000256" key="1">
    <source>
        <dbReference type="ARBA" id="ARBA00022669"/>
    </source>
</evidence>
<evidence type="ECO:0000259" key="7">
    <source>
        <dbReference type="PROSITE" id="PS50940"/>
    </source>
</evidence>
<keyword evidence="4" id="KW-1015">Disulfide bond</keyword>
<protein>
    <recommendedName>
        <fullName evidence="7">Chitin-binding type-2 domain-containing protein</fullName>
    </recommendedName>
</protein>